<keyword evidence="11" id="KW-0732">Signal</keyword>
<feature type="domain" description="Protein FecR C-terminal" evidence="14">
    <location>
        <begin position="50"/>
        <end position="115"/>
    </location>
</feature>
<evidence type="ECO:0000256" key="11">
    <source>
        <dbReference type="SAM" id="SignalP"/>
    </source>
</evidence>
<evidence type="ECO:0000256" key="6">
    <source>
        <dbReference type="ARBA" id="ARBA00023136"/>
    </source>
</evidence>
<accession>A0A1G9HEW3</accession>
<dbReference type="InterPro" id="IPR023996">
    <property type="entry name" value="TonB-dep_OMP_SusC/RagA"/>
</dbReference>
<dbReference type="GO" id="GO:0009279">
    <property type="term" value="C:cell outer membrane"/>
    <property type="evidence" value="ECO:0007669"/>
    <property type="project" value="UniProtKB-SubCell"/>
</dbReference>
<dbReference type="NCBIfam" id="TIGR04057">
    <property type="entry name" value="SusC_RagA_signa"/>
    <property type="match status" value="1"/>
</dbReference>
<evidence type="ECO:0000256" key="1">
    <source>
        <dbReference type="ARBA" id="ARBA00004571"/>
    </source>
</evidence>
<dbReference type="InterPro" id="IPR023997">
    <property type="entry name" value="TonB-dep_OMP_SusC/RagA_CS"/>
</dbReference>
<dbReference type="PROSITE" id="PS52016">
    <property type="entry name" value="TONB_DEPENDENT_REC_3"/>
    <property type="match status" value="1"/>
</dbReference>
<evidence type="ECO:0000256" key="9">
    <source>
        <dbReference type="RuleBase" id="RU003357"/>
    </source>
</evidence>
<dbReference type="Pfam" id="PF07715">
    <property type="entry name" value="Plug"/>
    <property type="match status" value="1"/>
</dbReference>
<dbReference type="Pfam" id="PF13715">
    <property type="entry name" value="CarbopepD_reg_2"/>
    <property type="match status" value="1"/>
</dbReference>
<dbReference type="InterPro" id="IPR037066">
    <property type="entry name" value="Plug_dom_sf"/>
</dbReference>
<dbReference type="AlphaFoldDB" id="A0A1G9HEW3"/>
<evidence type="ECO:0000256" key="4">
    <source>
        <dbReference type="ARBA" id="ARBA00022692"/>
    </source>
</evidence>
<keyword evidence="16" id="KW-1185">Reference proteome</keyword>
<evidence type="ECO:0000256" key="2">
    <source>
        <dbReference type="ARBA" id="ARBA00022448"/>
    </source>
</evidence>
<dbReference type="Gene3D" id="2.60.40.1120">
    <property type="entry name" value="Carboxypeptidase-like, regulatory domain"/>
    <property type="match status" value="1"/>
</dbReference>
<dbReference type="Gene3D" id="3.55.50.30">
    <property type="match status" value="1"/>
</dbReference>
<feature type="domain" description="TonB-dependent receptor plug" evidence="13">
    <location>
        <begin position="231"/>
        <end position="335"/>
    </location>
</feature>
<dbReference type="InterPro" id="IPR032508">
    <property type="entry name" value="FecR_C"/>
</dbReference>
<gene>
    <name evidence="15" type="ORF">SAMN04488090_0022</name>
</gene>
<keyword evidence="5 9" id="KW-0798">TonB box</keyword>
<dbReference type="Pfam" id="PF16344">
    <property type="entry name" value="FecR_C"/>
    <property type="match status" value="1"/>
</dbReference>
<dbReference type="Proteomes" id="UP000198901">
    <property type="component" value="Unassembled WGS sequence"/>
</dbReference>
<dbReference type="NCBIfam" id="TIGR04056">
    <property type="entry name" value="OMP_RagA_SusC"/>
    <property type="match status" value="1"/>
</dbReference>
<dbReference type="STRING" id="563176.SAMN04488090_0022"/>
<feature type="region of interest" description="Disordered" evidence="10">
    <location>
        <begin position="124"/>
        <end position="144"/>
    </location>
</feature>
<dbReference type="SUPFAM" id="SSF56935">
    <property type="entry name" value="Porins"/>
    <property type="match status" value="1"/>
</dbReference>
<sequence>MRNSLLCLFSLLLRTSLTPLAVGVVFQGVTHAGPVGAQDILNQSVNIRVANQPLRQVLSEIERATNVRFSYRPKAVQADQRISLTSQNERLADVLDRLFTPIKIRYEVAGRQIILTPQAVNTPGPLSSKSYGETSQAEERPVSGKVTAENGEALAGVSVVLKGSIRGVTTNASGEFRIAIPDENGTLVFSFVGYETQEITVGNRTTLTVSMKPGLKALSEVVVVGYGTQTKANLTGAVASVGGEVLESRPLVNLAQGLQGLVPNLNINVNSGAPGRGATFNVRGTGSINGSDPLVLVDGVQMDPNLINPQDVASVTVLKDAASAAIYGVRGAYGVILITTKMPKKNAPLRVSYSGSVTMQTPTRLPKYVNSVDYIRMHREADATGAKTNGAQATEKFTDLDVENAQKYFNDPAHNLPVYIDPANPSKYRYVGNTDWIKEQYNGWEPMTDHTLSLSGGEGKTSFSASLGYLNQKGLIEVNKEVYKRYNAGLKINSDVNSWLTLNFRLNLNRTDNNRPTPANTGGTAESWLSNDLRPIMPVYHPDGNFAGQGSFTNPIALAKLNGRYVTTANDLWLTGGVTLRPLPGLQIVSTYTWNGYNANSIRHWKEYNEYGANGVLLGTFPWSRPSRVTEENNNDYYTAVNAYAEYTKTLADKHNFKGMVGFNQELKQTRYYSASAKNLIDQTMPAINLNNDPNPTVGGSRGEWAVSGTFFRLNYDYAGKYLVEINGRYDGTSRFPRDNRYVFLPSASVGWRVSDEAFFAPLRNAISDFKLRASYGKLGNQATGSLGNYPYLPTMSAGQVNYVMGSQLGIGVGTPGLVSSNFTWEKVSTLDFGVDFGFFRNRLTGSFDWYTRETRDMIVGAFPLPGILGTSPPSRNAGNLITKGWELSANWRDRINSDWSYDVTLSLSDNKTKITKYDLNSTKTFGGSNYYEGQNLNEIWGYETVGFFQTDDAAAKADQKQLFSGTWLAGDIQYKDLNGDGKITRGDNTVGNPGDQRIIGNSTPRYVFGVNANLRYKNFDFSFLIQGVGKRDMAVGGREFWGFTSEWNVPLLHHLNYWTPDNINAYYPRQRFGGGGNFATQTKYLQNAAYARLKNISLGYSLPKAVTDRLKLQNVRVYVTGQNLFEITSFYKALDPETVNQAVYPLNRAVSAGIQFGL</sequence>
<dbReference type="Pfam" id="PF00593">
    <property type="entry name" value="TonB_dep_Rec_b-barrel"/>
    <property type="match status" value="1"/>
</dbReference>
<evidence type="ECO:0000256" key="10">
    <source>
        <dbReference type="SAM" id="MobiDB-lite"/>
    </source>
</evidence>
<keyword evidence="6 8" id="KW-0472">Membrane</keyword>
<keyword evidence="2 8" id="KW-0813">Transport</keyword>
<dbReference type="Gene3D" id="2.170.130.10">
    <property type="entry name" value="TonB-dependent receptor, plug domain"/>
    <property type="match status" value="1"/>
</dbReference>
<proteinExistence type="inferred from homology"/>
<evidence type="ECO:0000256" key="8">
    <source>
        <dbReference type="PROSITE-ProRule" id="PRU01360"/>
    </source>
</evidence>
<dbReference type="InterPro" id="IPR008969">
    <property type="entry name" value="CarboxyPept-like_regulatory"/>
</dbReference>
<feature type="compositionally biased region" description="Polar residues" evidence="10">
    <location>
        <begin position="124"/>
        <end position="135"/>
    </location>
</feature>
<evidence type="ECO:0000259" key="12">
    <source>
        <dbReference type="Pfam" id="PF00593"/>
    </source>
</evidence>
<feature type="chain" id="PRO_5011672906" evidence="11">
    <location>
        <begin position="22"/>
        <end position="1159"/>
    </location>
</feature>
<name>A0A1G9HEW3_9BACT</name>
<evidence type="ECO:0000256" key="3">
    <source>
        <dbReference type="ARBA" id="ARBA00022452"/>
    </source>
</evidence>
<comment type="subcellular location">
    <subcellularLocation>
        <location evidence="1 8">Cell outer membrane</location>
        <topology evidence="1 8">Multi-pass membrane protein</topology>
    </subcellularLocation>
</comment>
<dbReference type="InterPro" id="IPR039426">
    <property type="entry name" value="TonB-dep_rcpt-like"/>
</dbReference>
<feature type="signal peptide" evidence="11">
    <location>
        <begin position="1"/>
        <end position="21"/>
    </location>
</feature>
<comment type="similarity">
    <text evidence="8 9">Belongs to the TonB-dependent receptor family.</text>
</comment>
<feature type="domain" description="TonB-dependent receptor-like beta-barrel" evidence="12">
    <location>
        <begin position="585"/>
        <end position="1125"/>
    </location>
</feature>
<evidence type="ECO:0000259" key="13">
    <source>
        <dbReference type="Pfam" id="PF07715"/>
    </source>
</evidence>
<dbReference type="OrthoDB" id="9768177at2"/>
<keyword evidence="7 8" id="KW-0998">Cell outer membrane</keyword>
<dbReference type="RefSeq" id="WP_093196310.1">
    <property type="nucleotide sequence ID" value="NZ_FNGS01000001.1"/>
</dbReference>
<dbReference type="InterPro" id="IPR012910">
    <property type="entry name" value="Plug_dom"/>
</dbReference>
<protein>
    <submittedName>
        <fullName evidence="15">TonB-linked outer membrane protein, SusC/RagA family</fullName>
    </submittedName>
</protein>
<evidence type="ECO:0000259" key="14">
    <source>
        <dbReference type="Pfam" id="PF16344"/>
    </source>
</evidence>
<keyword evidence="3 8" id="KW-1134">Transmembrane beta strand</keyword>
<dbReference type="InterPro" id="IPR000531">
    <property type="entry name" value="Beta-barrel_TonB"/>
</dbReference>
<dbReference type="Gene3D" id="2.40.170.20">
    <property type="entry name" value="TonB-dependent receptor, beta-barrel domain"/>
    <property type="match status" value="1"/>
</dbReference>
<reference evidence="15 16" key="1">
    <citation type="submission" date="2016-10" db="EMBL/GenBank/DDBJ databases">
        <authorList>
            <person name="de Groot N.N."/>
        </authorList>
    </citation>
    <scope>NUCLEOTIDE SEQUENCE [LARGE SCALE GENOMIC DNA]</scope>
    <source>
        <strain evidence="15 16">DSM 21668</strain>
    </source>
</reference>
<evidence type="ECO:0000256" key="5">
    <source>
        <dbReference type="ARBA" id="ARBA00023077"/>
    </source>
</evidence>
<evidence type="ECO:0000313" key="15">
    <source>
        <dbReference type="EMBL" id="SDL11386.1"/>
    </source>
</evidence>
<evidence type="ECO:0000256" key="7">
    <source>
        <dbReference type="ARBA" id="ARBA00023237"/>
    </source>
</evidence>
<keyword evidence="4 8" id="KW-0812">Transmembrane</keyword>
<dbReference type="EMBL" id="FNGS01000001">
    <property type="protein sequence ID" value="SDL11386.1"/>
    <property type="molecule type" value="Genomic_DNA"/>
</dbReference>
<dbReference type="InterPro" id="IPR036942">
    <property type="entry name" value="Beta-barrel_TonB_sf"/>
</dbReference>
<evidence type="ECO:0000313" key="16">
    <source>
        <dbReference type="Proteomes" id="UP000198901"/>
    </source>
</evidence>
<organism evidence="15 16">
    <name type="scientific">Siphonobacter aquaeclarae</name>
    <dbReference type="NCBI Taxonomy" id="563176"/>
    <lineage>
        <taxon>Bacteria</taxon>
        <taxon>Pseudomonadati</taxon>
        <taxon>Bacteroidota</taxon>
        <taxon>Cytophagia</taxon>
        <taxon>Cytophagales</taxon>
        <taxon>Cytophagaceae</taxon>
        <taxon>Siphonobacter</taxon>
    </lineage>
</organism>
<dbReference type="SUPFAM" id="SSF49464">
    <property type="entry name" value="Carboxypeptidase regulatory domain-like"/>
    <property type="match status" value="1"/>
</dbReference>